<organism evidence="2 3">
    <name type="scientific">Dichotomopilus funicola</name>
    <dbReference type="NCBI Taxonomy" id="1934379"/>
    <lineage>
        <taxon>Eukaryota</taxon>
        <taxon>Fungi</taxon>
        <taxon>Dikarya</taxon>
        <taxon>Ascomycota</taxon>
        <taxon>Pezizomycotina</taxon>
        <taxon>Sordariomycetes</taxon>
        <taxon>Sordariomycetidae</taxon>
        <taxon>Sordariales</taxon>
        <taxon>Chaetomiaceae</taxon>
        <taxon>Dichotomopilus</taxon>
    </lineage>
</organism>
<evidence type="ECO:0000313" key="3">
    <source>
        <dbReference type="Proteomes" id="UP001302676"/>
    </source>
</evidence>
<dbReference type="Proteomes" id="UP001302676">
    <property type="component" value="Unassembled WGS sequence"/>
</dbReference>
<accession>A0AAN6ZIK5</accession>
<protein>
    <submittedName>
        <fullName evidence="2">Uncharacterized protein</fullName>
    </submittedName>
</protein>
<dbReference type="AlphaFoldDB" id="A0AAN6ZIK5"/>
<keyword evidence="3" id="KW-1185">Reference proteome</keyword>
<reference evidence="2" key="1">
    <citation type="journal article" date="2023" name="Mol. Phylogenet. Evol.">
        <title>Genome-scale phylogeny and comparative genomics of the fungal order Sordariales.</title>
        <authorList>
            <person name="Hensen N."/>
            <person name="Bonometti L."/>
            <person name="Westerberg I."/>
            <person name="Brannstrom I.O."/>
            <person name="Guillou S."/>
            <person name="Cros-Aarteil S."/>
            <person name="Calhoun S."/>
            <person name="Haridas S."/>
            <person name="Kuo A."/>
            <person name="Mondo S."/>
            <person name="Pangilinan J."/>
            <person name="Riley R."/>
            <person name="LaButti K."/>
            <person name="Andreopoulos B."/>
            <person name="Lipzen A."/>
            <person name="Chen C."/>
            <person name="Yan M."/>
            <person name="Daum C."/>
            <person name="Ng V."/>
            <person name="Clum A."/>
            <person name="Steindorff A."/>
            <person name="Ohm R.A."/>
            <person name="Martin F."/>
            <person name="Silar P."/>
            <person name="Natvig D.O."/>
            <person name="Lalanne C."/>
            <person name="Gautier V."/>
            <person name="Ament-Velasquez S.L."/>
            <person name="Kruys A."/>
            <person name="Hutchinson M.I."/>
            <person name="Powell A.J."/>
            <person name="Barry K."/>
            <person name="Miller A.N."/>
            <person name="Grigoriev I.V."/>
            <person name="Debuchy R."/>
            <person name="Gladieux P."/>
            <person name="Hiltunen Thoren M."/>
            <person name="Johannesson H."/>
        </authorList>
    </citation>
    <scope>NUCLEOTIDE SEQUENCE</scope>
    <source>
        <strain evidence="2">CBS 141.50</strain>
    </source>
</reference>
<dbReference type="GeneID" id="87819043"/>
<dbReference type="EMBL" id="MU853681">
    <property type="protein sequence ID" value="KAK4139193.1"/>
    <property type="molecule type" value="Genomic_DNA"/>
</dbReference>
<feature type="region of interest" description="Disordered" evidence="1">
    <location>
        <begin position="58"/>
        <end position="82"/>
    </location>
</feature>
<sequence length="82" mass="8947">MNLRLEIINDEATAKAVVELQKDEGARAFLKIIDDVVKAQDQRYNESQTNTEAMQAAANEAAGEMAIPRQMGGPHTLMATSD</sequence>
<reference evidence="2" key="2">
    <citation type="submission" date="2023-05" db="EMBL/GenBank/DDBJ databases">
        <authorList>
            <consortium name="Lawrence Berkeley National Laboratory"/>
            <person name="Steindorff A."/>
            <person name="Hensen N."/>
            <person name="Bonometti L."/>
            <person name="Westerberg I."/>
            <person name="Brannstrom I.O."/>
            <person name="Guillou S."/>
            <person name="Cros-Aarteil S."/>
            <person name="Calhoun S."/>
            <person name="Haridas S."/>
            <person name="Kuo A."/>
            <person name="Mondo S."/>
            <person name="Pangilinan J."/>
            <person name="Riley R."/>
            <person name="Labutti K."/>
            <person name="Andreopoulos B."/>
            <person name="Lipzen A."/>
            <person name="Chen C."/>
            <person name="Yanf M."/>
            <person name="Daum C."/>
            <person name="Ng V."/>
            <person name="Clum A."/>
            <person name="Ohm R."/>
            <person name="Martin F."/>
            <person name="Silar P."/>
            <person name="Natvig D."/>
            <person name="Lalanne C."/>
            <person name="Gautier V."/>
            <person name="Ament-Velasquez S.L."/>
            <person name="Kruys A."/>
            <person name="Hutchinson M.I."/>
            <person name="Powell A.J."/>
            <person name="Barry K."/>
            <person name="Miller A.N."/>
            <person name="Grigoriev I.V."/>
            <person name="Debuchy R."/>
            <person name="Gladieux P."/>
            <person name="Thoren M.H."/>
            <person name="Johannesson H."/>
        </authorList>
    </citation>
    <scope>NUCLEOTIDE SEQUENCE</scope>
    <source>
        <strain evidence="2">CBS 141.50</strain>
    </source>
</reference>
<name>A0AAN6ZIK5_9PEZI</name>
<evidence type="ECO:0000256" key="1">
    <source>
        <dbReference type="SAM" id="MobiDB-lite"/>
    </source>
</evidence>
<dbReference type="RefSeq" id="XP_062632564.1">
    <property type="nucleotide sequence ID" value="XM_062782430.1"/>
</dbReference>
<proteinExistence type="predicted"/>
<comment type="caution">
    <text evidence="2">The sequence shown here is derived from an EMBL/GenBank/DDBJ whole genome shotgun (WGS) entry which is preliminary data.</text>
</comment>
<evidence type="ECO:0000313" key="2">
    <source>
        <dbReference type="EMBL" id="KAK4139193.1"/>
    </source>
</evidence>
<gene>
    <name evidence="2" type="ORF">C8A04DRAFT_33341</name>
</gene>